<organism evidence="1 2">
    <name type="scientific">Eleginops maclovinus</name>
    <name type="common">Patagonian blennie</name>
    <name type="synonym">Eleginus maclovinus</name>
    <dbReference type="NCBI Taxonomy" id="56733"/>
    <lineage>
        <taxon>Eukaryota</taxon>
        <taxon>Metazoa</taxon>
        <taxon>Chordata</taxon>
        <taxon>Craniata</taxon>
        <taxon>Vertebrata</taxon>
        <taxon>Euteleostomi</taxon>
        <taxon>Actinopterygii</taxon>
        <taxon>Neopterygii</taxon>
        <taxon>Teleostei</taxon>
        <taxon>Neoteleostei</taxon>
        <taxon>Acanthomorphata</taxon>
        <taxon>Eupercaria</taxon>
        <taxon>Perciformes</taxon>
        <taxon>Notothenioidei</taxon>
        <taxon>Eleginopidae</taxon>
        <taxon>Eleginops</taxon>
    </lineage>
</organism>
<evidence type="ECO:0000313" key="2">
    <source>
        <dbReference type="Proteomes" id="UP001346869"/>
    </source>
</evidence>
<dbReference type="AlphaFoldDB" id="A0AAN7X897"/>
<keyword evidence="2" id="KW-1185">Reference proteome</keyword>
<dbReference type="EMBL" id="JAUZQC010000015">
    <property type="protein sequence ID" value="KAK5858228.1"/>
    <property type="molecule type" value="Genomic_DNA"/>
</dbReference>
<comment type="caution">
    <text evidence="1">The sequence shown here is derived from an EMBL/GenBank/DDBJ whole genome shotgun (WGS) entry which is preliminary data.</text>
</comment>
<dbReference type="Proteomes" id="UP001346869">
    <property type="component" value="Unassembled WGS sequence"/>
</dbReference>
<gene>
    <name evidence="1" type="ORF">PBY51_002385</name>
</gene>
<sequence length="71" mass="7576">MGAVGGTWGIFGVGESLGRHGCERVRQETFIGLDQLCNWLGVLATDGRGCHVLEEATQSFTAVQPGEDVQK</sequence>
<name>A0AAN7X897_ELEMC</name>
<protein>
    <submittedName>
        <fullName evidence="1">Uncharacterized protein</fullName>
    </submittedName>
</protein>
<reference evidence="1 2" key="1">
    <citation type="journal article" date="2023" name="Genes (Basel)">
        <title>Chromosome-Level Genome Assembly and Circadian Gene Repertoire of the Patagonia Blennie Eleginops maclovinus-The Closest Ancestral Proxy of Antarctic Cryonotothenioids.</title>
        <authorList>
            <person name="Cheng C.C."/>
            <person name="Rivera-Colon A.G."/>
            <person name="Minhas B.F."/>
            <person name="Wilson L."/>
            <person name="Rayamajhi N."/>
            <person name="Vargas-Chacoff L."/>
            <person name="Catchen J.M."/>
        </authorList>
    </citation>
    <scope>NUCLEOTIDE SEQUENCE [LARGE SCALE GENOMIC DNA]</scope>
    <source>
        <strain evidence="1">JMC-PN-2008</strain>
    </source>
</reference>
<evidence type="ECO:0000313" key="1">
    <source>
        <dbReference type="EMBL" id="KAK5858228.1"/>
    </source>
</evidence>
<accession>A0AAN7X897</accession>
<proteinExistence type="predicted"/>
<reference evidence="1 2" key="2">
    <citation type="journal article" date="2023" name="Mol. Biol. Evol.">
        <title>Genomics of Secondarily Temperate Adaptation in the Only Non-Antarctic Icefish.</title>
        <authorList>
            <person name="Rivera-Colon A.G."/>
            <person name="Rayamajhi N."/>
            <person name="Minhas B.F."/>
            <person name="Madrigal G."/>
            <person name="Bilyk K.T."/>
            <person name="Yoon V."/>
            <person name="Hune M."/>
            <person name="Gregory S."/>
            <person name="Cheng C.H.C."/>
            <person name="Catchen J.M."/>
        </authorList>
    </citation>
    <scope>NUCLEOTIDE SEQUENCE [LARGE SCALE GENOMIC DNA]</scope>
    <source>
        <strain evidence="1">JMC-PN-2008</strain>
    </source>
</reference>